<protein>
    <submittedName>
        <fullName evidence="2">Uncharacterized protein</fullName>
    </submittedName>
</protein>
<sequence length="93" mass="10593">MMLVANLMKRHDIYASLLPNILQIVEVPMLIFSFLFSILADHIIFNYVHSNYNGLNPSAPTFSINKNNDVCPVCFLDGLLICSWNIKKECSFP</sequence>
<accession>A0A0K2T9I3</accession>
<evidence type="ECO:0000313" key="2">
    <source>
        <dbReference type="EMBL" id="CDW22227.1"/>
    </source>
</evidence>
<evidence type="ECO:0000256" key="1">
    <source>
        <dbReference type="SAM" id="Phobius"/>
    </source>
</evidence>
<proteinExistence type="predicted"/>
<dbReference type="AlphaFoldDB" id="A0A0K2T9I3"/>
<organism evidence="2">
    <name type="scientific">Lepeophtheirus salmonis</name>
    <name type="common">Salmon louse</name>
    <name type="synonym">Caligus salmonis</name>
    <dbReference type="NCBI Taxonomy" id="72036"/>
    <lineage>
        <taxon>Eukaryota</taxon>
        <taxon>Metazoa</taxon>
        <taxon>Ecdysozoa</taxon>
        <taxon>Arthropoda</taxon>
        <taxon>Crustacea</taxon>
        <taxon>Multicrustacea</taxon>
        <taxon>Hexanauplia</taxon>
        <taxon>Copepoda</taxon>
        <taxon>Siphonostomatoida</taxon>
        <taxon>Caligidae</taxon>
        <taxon>Lepeophtheirus</taxon>
    </lineage>
</organism>
<keyword evidence="1" id="KW-1133">Transmembrane helix</keyword>
<name>A0A0K2T9I3_LEPSM</name>
<keyword evidence="1" id="KW-0472">Membrane</keyword>
<reference evidence="2" key="1">
    <citation type="submission" date="2014-05" db="EMBL/GenBank/DDBJ databases">
        <authorList>
            <person name="Chronopoulou M."/>
        </authorList>
    </citation>
    <scope>NUCLEOTIDE SEQUENCE</scope>
    <source>
        <tissue evidence="2">Whole organism</tissue>
    </source>
</reference>
<dbReference type="EMBL" id="HACA01004866">
    <property type="protein sequence ID" value="CDW22227.1"/>
    <property type="molecule type" value="Transcribed_RNA"/>
</dbReference>
<feature type="transmembrane region" description="Helical" evidence="1">
    <location>
        <begin position="21"/>
        <end position="45"/>
    </location>
</feature>
<keyword evidence="1" id="KW-0812">Transmembrane</keyword>